<evidence type="ECO:0000313" key="1">
    <source>
        <dbReference type="Ensembl" id="ENSCINP00000035152.1"/>
    </source>
</evidence>
<protein>
    <submittedName>
        <fullName evidence="1">Uncharacterized protein</fullName>
    </submittedName>
</protein>
<dbReference type="AlphaFoldDB" id="H2XZR8"/>
<dbReference type="Ensembl" id="ENSCINT00000033015.1">
    <property type="protein sequence ID" value="ENSCINP00000035152.1"/>
    <property type="gene ID" value="ENSCING00000022063.1"/>
</dbReference>
<reference evidence="1" key="2">
    <citation type="journal article" date="2008" name="Genome Biol.">
        <title>Improved genome assembly and evidence-based global gene model set for the chordate Ciona intestinalis: new insight into intron and operon populations.</title>
        <authorList>
            <person name="Satou Y."/>
            <person name="Mineta K."/>
            <person name="Ogasawara M."/>
            <person name="Sasakura Y."/>
            <person name="Shoguchi E."/>
            <person name="Ueno K."/>
            <person name="Yamada L."/>
            <person name="Matsumoto J."/>
            <person name="Wasserscheid J."/>
            <person name="Dewar K."/>
            <person name="Wiley G.B."/>
            <person name="Macmil S.L."/>
            <person name="Roe B.A."/>
            <person name="Zeller R.W."/>
            <person name="Hastings K.E."/>
            <person name="Lemaire P."/>
            <person name="Lindquist E."/>
            <person name="Endo T."/>
            <person name="Hotta K."/>
            <person name="Inaba K."/>
        </authorList>
    </citation>
    <scope>NUCLEOTIDE SEQUENCE [LARGE SCALE GENOMIC DNA]</scope>
    <source>
        <strain evidence="1">wild type</strain>
    </source>
</reference>
<reference evidence="2" key="1">
    <citation type="journal article" date="2002" name="Science">
        <title>The draft genome of Ciona intestinalis: insights into chordate and vertebrate origins.</title>
        <authorList>
            <person name="Dehal P."/>
            <person name="Satou Y."/>
            <person name="Campbell R.K."/>
            <person name="Chapman J."/>
            <person name="Degnan B."/>
            <person name="De Tomaso A."/>
            <person name="Davidson B."/>
            <person name="Di Gregorio A."/>
            <person name="Gelpke M."/>
            <person name="Goodstein D.M."/>
            <person name="Harafuji N."/>
            <person name="Hastings K.E."/>
            <person name="Ho I."/>
            <person name="Hotta K."/>
            <person name="Huang W."/>
            <person name="Kawashima T."/>
            <person name="Lemaire P."/>
            <person name="Martinez D."/>
            <person name="Meinertzhagen I.A."/>
            <person name="Necula S."/>
            <person name="Nonaka M."/>
            <person name="Putnam N."/>
            <person name="Rash S."/>
            <person name="Saiga H."/>
            <person name="Satake M."/>
            <person name="Terry A."/>
            <person name="Yamada L."/>
            <person name="Wang H.G."/>
            <person name="Awazu S."/>
            <person name="Azumi K."/>
            <person name="Boore J."/>
            <person name="Branno M."/>
            <person name="Chin-Bow S."/>
            <person name="DeSantis R."/>
            <person name="Doyle S."/>
            <person name="Francino P."/>
            <person name="Keys D.N."/>
            <person name="Haga S."/>
            <person name="Hayashi H."/>
            <person name="Hino K."/>
            <person name="Imai K.S."/>
            <person name="Inaba K."/>
            <person name="Kano S."/>
            <person name="Kobayashi K."/>
            <person name="Kobayashi M."/>
            <person name="Lee B.I."/>
            <person name="Makabe K.W."/>
            <person name="Manohar C."/>
            <person name="Matassi G."/>
            <person name="Medina M."/>
            <person name="Mochizuki Y."/>
            <person name="Mount S."/>
            <person name="Morishita T."/>
            <person name="Miura S."/>
            <person name="Nakayama A."/>
            <person name="Nishizaka S."/>
            <person name="Nomoto H."/>
            <person name="Ohta F."/>
            <person name="Oishi K."/>
            <person name="Rigoutsos I."/>
            <person name="Sano M."/>
            <person name="Sasaki A."/>
            <person name="Sasakura Y."/>
            <person name="Shoguchi E."/>
            <person name="Shin-i T."/>
            <person name="Spagnuolo A."/>
            <person name="Stainier D."/>
            <person name="Suzuki M.M."/>
            <person name="Tassy O."/>
            <person name="Takatori N."/>
            <person name="Tokuoka M."/>
            <person name="Yagi K."/>
            <person name="Yoshizaki F."/>
            <person name="Wada S."/>
            <person name="Zhang C."/>
            <person name="Hyatt P.D."/>
            <person name="Larimer F."/>
            <person name="Detter C."/>
            <person name="Doggett N."/>
            <person name="Glavina T."/>
            <person name="Hawkins T."/>
            <person name="Richardson P."/>
            <person name="Lucas S."/>
            <person name="Kohara Y."/>
            <person name="Levine M."/>
            <person name="Satoh N."/>
            <person name="Rokhsar D.S."/>
        </authorList>
    </citation>
    <scope>NUCLEOTIDE SEQUENCE [LARGE SCALE GENOMIC DNA]</scope>
</reference>
<sequence>MNSIIICKIHISIYIYVLIFRPRVFTFPNDCVCRIHFVGGPIY</sequence>
<reference evidence="1" key="3">
    <citation type="submission" date="2025-08" db="UniProtKB">
        <authorList>
            <consortium name="Ensembl"/>
        </authorList>
    </citation>
    <scope>IDENTIFICATION</scope>
</reference>
<accession>H2XZR8</accession>
<proteinExistence type="predicted"/>
<name>H2XZR8_CIOIN</name>
<dbReference type="EMBL" id="EAAA01000363">
    <property type="status" value="NOT_ANNOTATED_CDS"/>
    <property type="molecule type" value="Genomic_DNA"/>
</dbReference>
<keyword evidence="2" id="KW-1185">Reference proteome</keyword>
<dbReference type="HOGENOM" id="CLU_3241839_0_0_1"/>
<organism evidence="1 2">
    <name type="scientific">Ciona intestinalis</name>
    <name type="common">Transparent sea squirt</name>
    <name type="synonym">Ascidia intestinalis</name>
    <dbReference type="NCBI Taxonomy" id="7719"/>
    <lineage>
        <taxon>Eukaryota</taxon>
        <taxon>Metazoa</taxon>
        <taxon>Chordata</taxon>
        <taxon>Tunicata</taxon>
        <taxon>Ascidiacea</taxon>
        <taxon>Phlebobranchia</taxon>
        <taxon>Cionidae</taxon>
        <taxon>Ciona</taxon>
    </lineage>
</organism>
<dbReference type="Proteomes" id="UP000008144">
    <property type="component" value="Chromosome 1"/>
</dbReference>
<evidence type="ECO:0000313" key="2">
    <source>
        <dbReference type="Proteomes" id="UP000008144"/>
    </source>
</evidence>
<reference evidence="1" key="4">
    <citation type="submission" date="2025-09" db="UniProtKB">
        <authorList>
            <consortium name="Ensembl"/>
        </authorList>
    </citation>
    <scope>IDENTIFICATION</scope>
</reference>
<dbReference type="InParanoid" id="H2XZR8"/>